<keyword evidence="1" id="KW-1188">Viral release from host cell</keyword>
<dbReference type="GO" id="GO:0051276">
    <property type="term" value="P:chromosome organization"/>
    <property type="evidence" value="ECO:0007669"/>
    <property type="project" value="InterPro"/>
</dbReference>
<dbReference type="Proteomes" id="UP000095362">
    <property type="component" value="Unassembled WGS sequence"/>
</dbReference>
<dbReference type="PANTHER" id="PTHR41328:SF2">
    <property type="entry name" value="TERMINASE SMALL SUBUNIT"/>
    <property type="match status" value="1"/>
</dbReference>
<dbReference type="PANTHER" id="PTHR41328">
    <property type="entry name" value="TERMINASE SMALL SUBUNIT-RELATED"/>
    <property type="match status" value="1"/>
</dbReference>
<reference evidence="3 4" key="1">
    <citation type="submission" date="2015-09" db="EMBL/GenBank/DDBJ databases">
        <authorList>
            <consortium name="Pathogen Informatics"/>
        </authorList>
    </citation>
    <scope>NUCLEOTIDE SEQUENCE [LARGE SCALE GENOMIC DNA]</scope>
    <source>
        <strain evidence="3 4">2789STDY5834866</strain>
    </source>
</reference>
<protein>
    <submittedName>
        <fullName evidence="3">Terminase small subunit</fullName>
    </submittedName>
</protein>
<evidence type="ECO:0000313" key="4">
    <source>
        <dbReference type="Proteomes" id="UP000095362"/>
    </source>
</evidence>
<dbReference type="RefSeq" id="WP_055260657.1">
    <property type="nucleotide sequence ID" value="NZ_CYZK01000003.1"/>
</dbReference>
<dbReference type="Pfam" id="PF03592">
    <property type="entry name" value="Terminase_2"/>
    <property type="match status" value="1"/>
</dbReference>
<dbReference type="InterPro" id="IPR038713">
    <property type="entry name" value="Terminase_Gp1_N_sf"/>
</dbReference>
<dbReference type="EMBL" id="CYZK01000003">
    <property type="protein sequence ID" value="CUN73617.1"/>
    <property type="molecule type" value="Genomic_DNA"/>
</dbReference>
<proteinExistence type="predicted"/>
<dbReference type="InterPro" id="IPR005335">
    <property type="entry name" value="Terminase_ssu"/>
</dbReference>
<keyword evidence="2" id="KW-0231">Viral genome packaging</keyword>
<evidence type="ECO:0000256" key="1">
    <source>
        <dbReference type="ARBA" id="ARBA00022612"/>
    </source>
</evidence>
<name>A0A173ZC88_9FIRM</name>
<dbReference type="Gene3D" id="6.10.140.2160">
    <property type="match status" value="1"/>
</dbReference>
<organism evidence="3 4">
    <name type="scientific">Coprococcus comes</name>
    <dbReference type="NCBI Taxonomy" id="410072"/>
    <lineage>
        <taxon>Bacteria</taxon>
        <taxon>Bacillati</taxon>
        <taxon>Bacillota</taxon>
        <taxon>Clostridia</taxon>
        <taxon>Lachnospirales</taxon>
        <taxon>Lachnospiraceae</taxon>
        <taxon>Coprococcus</taxon>
    </lineage>
</organism>
<evidence type="ECO:0000256" key="2">
    <source>
        <dbReference type="ARBA" id="ARBA00023219"/>
    </source>
</evidence>
<dbReference type="AlphaFoldDB" id="A0A173ZC88"/>
<sequence>MTKKQKIFADEYLIDLNATRAYKVAYPNVKNDVTAAAAASRLLRNVKVQEYIAQRMAEKESKRIADQDEVLKYLTSVLRGESRAQEIVVEGTGEGCSEARTMEKAPSEKERLKAAELLGKRYALFTDKVDMDTDMDLNITIDYGEADTG</sequence>
<accession>A0A173ZC88</accession>
<evidence type="ECO:0000313" key="3">
    <source>
        <dbReference type="EMBL" id="CUN73617.1"/>
    </source>
</evidence>
<dbReference type="Gene3D" id="1.10.10.1400">
    <property type="entry name" value="Terminase, small subunit, N-terminal DNA-binding domain, HTH motif"/>
    <property type="match status" value="1"/>
</dbReference>
<gene>
    <name evidence="3" type="ORF">ERS852481_00732</name>
</gene>
<dbReference type="InterPro" id="IPR052404">
    <property type="entry name" value="SPP1-like_terminase"/>
</dbReference>